<dbReference type="SUPFAM" id="SSF49723">
    <property type="entry name" value="Lipase/lipooxygenase domain (PLAT/LH2 domain)"/>
    <property type="match status" value="1"/>
</dbReference>
<dbReference type="Proteomes" id="UP000663828">
    <property type="component" value="Unassembled WGS sequence"/>
</dbReference>
<dbReference type="PANTHER" id="PTHR46730">
    <property type="entry name" value="POLYCYSTIN-1"/>
    <property type="match status" value="1"/>
</dbReference>
<dbReference type="InterPro" id="IPR011042">
    <property type="entry name" value="6-blade_b-propeller_TolB-like"/>
</dbReference>
<evidence type="ECO:0000259" key="9">
    <source>
        <dbReference type="PROSITE" id="PS50095"/>
    </source>
</evidence>
<keyword evidence="3" id="KW-0677">Repeat</keyword>
<feature type="transmembrane region" description="Helical" evidence="8">
    <location>
        <begin position="1776"/>
        <end position="1799"/>
    </location>
</feature>
<organism evidence="10 11">
    <name type="scientific">Adineta ricciae</name>
    <name type="common">Rotifer</name>
    <dbReference type="NCBI Taxonomy" id="249248"/>
    <lineage>
        <taxon>Eukaryota</taxon>
        <taxon>Metazoa</taxon>
        <taxon>Spiralia</taxon>
        <taxon>Gnathifera</taxon>
        <taxon>Rotifera</taxon>
        <taxon>Eurotatoria</taxon>
        <taxon>Bdelloidea</taxon>
        <taxon>Adinetida</taxon>
        <taxon>Adinetidae</taxon>
        <taxon>Adineta</taxon>
    </lineage>
</organism>
<dbReference type="GO" id="GO:0006816">
    <property type="term" value="P:calcium ion transport"/>
    <property type="evidence" value="ECO:0007669"/>
    <property type="project" value="TreeGrafter"/>
</dbReference>
<dbReference type="CDD" id="cd05819">
    <property type="entry name" value="NHL"/>
    <property type="match status" value="1"/>
</dbReference>
<dbReference type="PROSITE" id="PS50095">
    <property type="entry name" value="PLAT"/>
    <property type="match status" value="1"/>
</dbReference>
<evidence type="ECO:0000256" key="3">
    <source>
        <dbReference type="ARBA" id="ARBA00022737"/>
    </source>
</evidence>
<evidence type="ECO:0000256" key="7">
    <source>
        <dbReference type="PROSITE-ProRule" id="PRU00504"/>
    </source>
</evidence>
<dbReference type="Gene3D" id="2.120.10.30">
    <property type="entry name" value="TolB, C-terminal domain"/>
    <property type="match status" value="1"/>
</dbReference>
<protein>
    <recommendedName>
        <fullName evidence="9">PLAT domain-containing protein</fullName>
    </recommendedName>
</protein>
<keyword evidence="2 8" id="KW-0812">Transmembrane</keyword>
<keyword evidence="4 8" id="KW-1133">Transmembrane helix</keyword>
<evidence type="ECO:0000313" key="10">
    <source>
        <dbReference type="EMBL" id="CAF1250766.1"/>
    </source>
</evidence>
<accession>A0A815A3R7</accession>
<evidence type="ECO:0000256" key="5">
    <source>
        <dbReference type="ARBA" id="ARBA00023136"/>
    </source>
</evidence>
<feature type="transmembrane region" description="Helical" evidence="8">
    <location>
        <begin position="1421"/>
        <end position="1440"/>
    </location>
</feature>
<keyword evidence="5 8" id="KW-0472">Membrane</keyword>
<dbReference type="Gene3D" id="2.60.60.20">
    <property type="entry name" value="PLAT/LH2 domain"/>
    <property type="match status" value="1"/>
</dbReference>
<evidence type="ECO:0000256" key="8">
    <source>
        <dbReference type="SAM" id="Phobius"/>
    </source>
</evidence>
<dbReference type="GO" id="GO:0005886">
    <property type="term" value="C:plasma membrane"/>
    <property type="evidence" value="ECO:0007669"/>
    <property type="project" value="TreeGrafter"/>
</dbReference>
<gene>
    <name evidence="10" type="ORF">XAT740_LOCUS26243</name>
</gene>
<comment type="subcellular location">
    <subcellularLocation>
        <location evidence="1">Membrane</location>
    </subcellularLocation>
</comment>
<dbReference type="InterPro" id="IPR002859">
    <property type="entry name" value="PKD/REJ-like"/>
</dbReference>
<evidence type="ECO:0000256" key="2">
    <source>
        <dbReference type="ARBA" id="ARBA00022692"/>
    </source>
</evidence>
<evidence type="ECO:0000256" key="6">
    <source>
        <dbReference type="PROSITE-ProRule" id="PRU00152"/>
    </source>
</evidence>
<feature type="transmembrane region" description="Helical" evidence="8">
    <location>
        <begin position="1627"/>
        <end position="1648"/>
    </location>
</feature>
<proteinExistence type="predicted"/>
<evidence type="ECO:0000313" key="11">
    <source>
        <dbReference type="Proteomes" id="UP000663828"/>
    </source>
</evidence>
<keyword evidence="11" id="KW-1185">Reference proteome</keyword>
<dbReference type="InterPro" id="IPR001024">
    <property type="entry name" value="PLAT/LH2_dom"/>
</dbReference>
<name>A0A815A3R7_ADIRI</name>
<feature type="transmembrane region" description="Helical" evidence="8">
    <location>
        <begin position="1741"/>
        <end position="1764"/>
    </location>
</feature>
<dbReference type="EMBL" id="CAJNOR010002123">
    <property type="protein sequence ID" value="CAF1250766.1"/>
    <property type="molecule type" value="Genomic_DNA"/>
</dbReference>
<comment type="caution">
    <text evidence="10">The sequence shown here is derived from an EMBL/GenBank/DDBJ whole genome shotgun (WGS) entry which is preliminary data.</text>
</comment>
<sequence length="1840" mass="206082">SLNQPMFCPSAEWDLNGTIFADNTTIGNKPNSIWVDRKNNVYTSLQEANSVLIWFNQSLSSIRNISYDIRYPYGLFITNNGDLYIDNGFLNGRVDKWSLSENRNSIVMFVTGSCYSLFIDIYDNLYCSLGALHKIIKKSIYTPTNTSQLVAGNGTNGTDSDLLNQPYGIFVDTALNLYVADCGNNRVQRFSSGQVTAITVTANSSLYGISLSSPTAVILDKGNNLFIMDSHNNRIVVVGSLGTKCLIGCTSNNMPSSSMLNLPLMFTFDRDGNILVTDCGNDRIVKFRFIEDSCAQTTVTSTEITTSGSSTSPQTNHITTDISTVTTGSMTTLGNQNCFAPTVVLIPGTSSLSLPIQHRRKEDLYISSYIQLKCNTSLSTNIQWTIRSCTRIGCSTPVQLDSSIITTFSELYLPARTLPYGLYQFELRVAMNTSLNLTSAISAFVTVTASNITANLVQYGTSMITRGRSQDLTLDPGIFSIDPDGNVFNASHWKYEYYCRIYGFYDFPNILGTLLTIDDPRAAQFNSSCLSNSSQGSQAPLQFGGGSISPNSSLTIHSYSLASNQTYEFQVIMTNLQNPAIKSNGYLLARIEDRKSQMITVACVIAELCVPITEFHIINPTTQVELFSACSKDCSAVLNITWNMYKGTYVSSSIQWTLFNETKSYENVWFFGSHTSNFTATKDLFLNNPQTTHWRFEVVYSSASENSSSALDFILNQPPRNGSCSINPLNGTTSTIFNISCLNWIDEDEIKDYSIYGYTPENPEQTIIAFSAVSDFQVHLPSGDSKTSWLQLTVYIRDSLGAVVEFNLTAVIVTVDSTIVTDFVHNLRNASGSLTAGPIIQLLISGNHNMIAQIITSLAKEFNRINAQNAHDAFSNGISLNTFTVSPLNSQRLLNANISLNTSILQGYLKQVNNYINTRDYLMAYLSKLPITSLSSISLQASALAQLTQATNQLTRTSSVWHKNSVKIFYYYFEQAIASDKCYQLASALHSKSSQVFFEDVQPAAVHLAKCTSNVLTAINGPLQQRTIVLDLDSFRANTLPQDYETDLELEWANPNLFANGDDFSWETIQTRRIVYYQKQTANTISNQAKETMSLLTNALNAHLNIGQNLTMNTSAVFMSLETIQLESLANKSTRQAENAYIHIPSNLQLNLSANSTVLLRSILQPLASAGNYQNTNLSTSLSLSILDRSGKEIFVQALNDHPIELLIPRDPNTVIPAMALQNATAMNCTPHQLLFNLHFVDITSTLPVSVHFEMHPLDKTRSYLLIYKFDSSPQLNTSIRQIDGWSLVCPSNLNVDDIYTYFIDNQLTVGHQSVIFGIRELNSTDYCLNQSLSKPPILNEPFKFSTNYELRIYTSGCYYLDSNNNWQSDGLVVGSATNHYQTQCFSTHLTTFAGGFLVLPAPTSWNYAFSNVDFVRNKTIYVTVICISMLYSIILVIYAEYEDRRYLAKCGLTSLLNNYKLDQYFYEILLFMTHPSDADTKYRVQFILTRDHGETFVRTLSVPDPQILQHGGIDAFVMDVPKSLGLLNYIRIRRDDSGRGPSASWLLKYIIVCDLQTMEKSSFICQDWLAVEKDNGSINCALTYADEYQRQPFSDVSSKIVCHSVSEGHLWFSIFSRLPTSKFTRVQQCTCCFILLVTVMLLNILYYDQANDTKVKQNMESSVIEPFHITPEQISIESIVRVPTFLLSILLVQFFRYIRSSHPSISSLREAMYKIIQKPVPEETVITTDKTKRSQLILPWWCRFIAYILSFIMLHISTFFIIARGTEFGNFKIQNWLTSLLSGLFSLVIGLAVPFAFFMRSTDQEMMRSNYSNGNCIFPSKTDEVLDALNQLYTTQQLQ</sequence>
<dbReference type="Pfam" id="PF01477">
    <property type="entry name" value="PLAT"/>
    <property type="match status" value="1"/>
</dbReference>
<evidence type="ECO:0000256" key="1">
    <source>
        <dbReference type="ARBA" id="ARBA00004370"/>
    </source>
</evidence>
<feature type="repeat" description="NHL" evidence="7">
    <location>
        <begin position="163"/>
        <end position="193"/>
    </location>
</feature>
<dbReference type="Pfam" id="PF01436">
    <property type="entry name" value="NHL"/>
    <property type="match status" value="1"/>
</dbReference>
<comment type="caution">
    <text evidence="6">Lacks conserved residue(s) required for the propagation of feature annotation.</text>
</comment>
<dbReference type="PANTHER" id="PTHR46730:SF1">
    <property type="entry name" value="PLAT DOMAIN-CONTAINING PROTEIN"/>
    <property type="match status" value="1"/>
</dbReference>
<dbReference type="SUPFAM" id="SSF63829">
    <property type="entry name" value="Calcium-dependent phosphotriesterase"/>
    <property type="match status" value="1"/>
</dbReference>
<dbReference type="Pfam" id="PF02010">
    <property type="entry name" value="REJ"/>
    <property type="match status" value="1"/>
</dbReference>
<evidence type="ECO:0000256" key="4">
    <source>
        <dbReference type="ARBA" id="ARBA00022989"/>
    </source>
</evidence>
<dbReference type="PROSITE" id="PS51125">
    <property type="entry name" value="NHL"/>
    <property type="match status" value="1"/>
</dbReference>
<feature type="domain" description="PLAT" evidence="9">
    <location>
        <begin position="1465"/>
        <end position="1584"/>
    </location>
</feature>
<reference evidence="10" key="1">
    <citation type="submission" date="2021-02" db="EMBL/GenBank/DDBJ databases">
        <authorList>
            <person name="Nowell W R."/>
        </authorList>
    </citation>
    <scope>NUCLEOTIDE SEQUENCE</scope>
</reference>
<dbReference type="InterPro" id="IPR001258">
    <property type="entry name" value="NHL_repeat"/>
</dbReference>
<dbReference type="InterPro" id="IPR036392">
    <property type="entry name" value="PLAT/LH2_dom_sf"/>
</dbReference>
<dbReference type="GO" id="GO:0005261">
    <property type="term" value="F:monoatomic cation channel activity"/>
    <property type="evidence" value="ECO:0007669"/>
    <property type="project" value="TreeGrafter"/>
</dbReference>
<feature type="non-terminal residue" evidence="10">
    <location>
        <position position="1840"/>
    </location>
</feature>